<evidence type="ECO:0000313" key="2">
    <source>
        <dbReference type="Proteomes" id="UP000066042"/>
    </source>
</evidence>
<dbReference type="EMBL" id="CP013050">
    <property type="protein sequence ID" value="ALM74891.1"/>
    <property type="molecule type" value="Genomic_DNA"/>
</dbReference>
<proteinExistence type="predicted"/>
<dbReference type="PATRIC" id="fig|55802.8.peg.940"/>
<dbReference type="PANTHER" id="PTHR38075">
    <property type="entry name" value="DUF4139 DOMAIN-CONTAINING PROTEIN"/>
    <property type="match status" value="1"/>
</dbReference>
<evidence type="ECO:0008006" key="3">
    <source>
        <dbReference type="Google" id="ProtNLM"/>
    </source>
</evidence>
<sequence length="435" mass="49281">MKKKILGGIFVAFLLLAMILLHQTRAADESGTLVLYDSARIGVVEKTITLDLKKGFNEVPLAEIEGLNIEEITLKPLSDKVMVLGINSQAYPTKGVFEANIGKTVTIKLKGGETITGKFLGYKDGKIAVQGDSYYLIEPEEVAYMKITELGSKAKTQTYAIIQAEEDGKYKFKLIYRVQSIGWSSRYKLYLTNKALLFGYIVIDNPTNKTFEDFKVMLVSGEVNFYAPPQVVMEKVYATAEKAAAGIPEQPQKIEAFYLYNLGMLSVNSFEKKMIPYITQETSFEREYLYESYPYGGSNEIYEIISFKAEKVLPAGIVEIYKEMNDATVLIGEQKIDHIAKGDTLRLKLGRDVDLKGKTEILEQRRESDSTYYKVRITIENFGNRTKEVVVRHYKWSGKILSSTVEPIDDTAHYVEFKITIKPGEKKEIVFDYKV</sequence>
<reference evidence="1 2" key="1">
    <citation type="journal article" date="2016" name="Genome Announc.">
        <title>Complete genome sequence of the hyperthermophilic and piezophilic archaeon Thermococcus barophilus Ch5, capable of growth at the expense of hydrogenogenesis from carbon monoxide and formate.</title>
        <authorList>
            <person name="Oger P."/>
            <person name="Sokolova T.G."/>
            <person name="Kozhevnikova D.A."/>
            <person name="Taranov E.A."/>
            <person name="Vannier P."/>
            <person name="Lee H.S."/>
            <person name="Kwon K.K."/>
            <person name="Kang S.G."/>
            <person name="Lee J.H."/>
            <person name="Bonch-Osmolovskaya E.A."/>
            <person name="Lebedinsky A.V."/>
        </authorList>
    </citation>
    <scope>NUCLEOTIDE SEQUENCE [LARGE SCALE GENOMIC DNA]</scope>
    <source>
        <strain evidence="2">Ch5</strain>
    </source>
</reference>
<accession>A0A0S1XAY2</accession>
<dbReference type="Proteomes" id="UP000066042">
    <property type="component" value="Chromosome"/>
</dbReference>
<organism evidence="1 2">
    <name type="scientific">Thermococcus barophilus</name>
    <dbReference type="NCBI Taxonomy" id="55802"/>
    <lineage>
        <taxon>Archaea</taxon>
        <taxon>Methanobacteriati</taxon>
        <taxon>Methanobacteriota</taxon>
        <taxon>Thermococci</taxon>
        <taxon>Thermococcales</taxon>
        <taxon>Thermococcaceae</taxon>
        <taxon>Thermococcus</taxon>
    </lineage>
</organism>
<name>A0A0S1XAY2_THEBA</name>
<dbReference type="GeneID" id="26136219"/>
<dbReference type="RefSeq" id="WP_056933694.1">
    <property type="nucleotide sequence ID" value="NZ_CP013050.1"/>
</dbReference>
<evidence type="ECO:0000313" key="1">
    <source>
        <dbReference type="EMBL" id="ALM74891.1"/>
    </source>
</evidence>
<protein>
    <recommendedName>
        <fullName evidence="3">DUF4139 domain-containing protein</fullName>
    </recommendedName>
</protein>
<gene>
    <name evidence="1" type="ORF">TBCH5v1_0945</name>
</gene>
<dbReference type="AlphaFoldDB" id="A0A0S1XAY2"/>
<dbReference type="PANTHER" id="PTHR38075:SF1">
    <property type="entry name" value="DUF4139 DOMAIN-CONTAINING PROTEIN"/>
    <property type="match status" value="1"/>
</dbReference>